<dbReference type="RefSeq" id="WP_349638461.1">
    <property type="nucleotide sequence ID" value="NZ_CP090958.1"/>
</dbReference>
<name>A0ABY8QTB5_9MICO</name>
<organism evidence="5 6">
    <name type="scientific">Saxibacter everestensis</name>
    <dbReference type="NCBI Taxonomy" id="2909229"/>
    <lineage>
        <taxon>Bacteria</taxon>
        <taxon>Bacillati</taxon>
        <taxon>Actinomycetota</taxon>
        <taxon>Actinomycetes</taxon>
        <taxon>Micrococcales</taxon>
        <taxon>Brevibacteriaceae</taxon>
        <taxon>Saxibacter</taxon>
    </lineage>
</organism>
<accession>A0ABY8QTB5</accession>
<evidence type="ECO:0000313" key="5">
    <source>
        <dbReference type="EMBL" id="WGW11671.1"/>
    </source>
</evidence>
<dbReference type="PROSITE" id="PS00622">
    <property type="entry name" value="HTH_LUXR_1"/>
    <property type="match status" value="1"/>
</dbReference>
<dbReference type="Gene3D" id="1.10.10.10">
    <property type="entry name" value="Winged helix-like DNA-binding domain superfamily/Winged helix DNA-binding domain"/>
    <property type="match status" value="1"/>
</dbReference>
<dbReference type="Gene3D" id="1.25.40.10">
    <property type="entry name" value="Tetratricopeptide repeat domain"/>
    <property type="match status" value="2"/>
</dbReference>
<dbReference type="SMART" id="SM00421">
    <property type="entry name" value="HTH_LUXR"/>
    <property type="match status" value="1"/>
</dbReference>
<dbReference type="CDD" id="cd06170">
    <property type="entry name" value="LuxR_C_like"/>
    <property type="match status" value="1"/>
</dbReference>
<dbReference type="InterPro" id="IPR011990">
    <property type="entry name" value="TPR-like_helical_dom_sf"/>
</dbReference>
<gene>
    <name evidence="5" type="ORF">LWF01_16495</name>
</gene>
<dbReference type="PROSITE" id="PS50043">
    <property type="entry name" value="HTH_LUXR_2"/>
    <property type="match status" value="1"/>
</dbReference>
<evidence type="ECO:0000313" key="6">
    <source>
        <dbReference type="Proteomes" id="UP001209083"/>
    </source>
</evidence>
<dbReference type="SUPFAM" id="SSF46894">
    <property type="entry name" value="C-terminal effector domain of the bipartite response regulators"/>
    <property type="match status" value="1"/>
</dbReference>
<dbReference type="SUPFAM" id="SSF48452">
    <property type="entry name" value="TPR-like"/>
    <property type="match status" value="2"/>
</dbReference>
<dbReference type="SUPFAM" id="SSF52540">
    <property type="entry name" value="P-loop containing nucleoside triphosphate hydrolases"/>
    <property type="match status" value="1"/>
</dbReference>
<dbReference type="InterPro" id="IPR000792">
    <property type="entry name" value="Tscrpt_reg_LuxR_C"/>
</dbReference>
<keyword evidence="6" id="KW-1185">Reference proteome</keyword>
<dbReference type="InterPro" id="IPR036388">
    <property type="entry name" value="WH-like_DNA-bd_sf"/>
</dbReference>
<evidence type="ECO:0000256" key="1">
    <source>
        <dbReference type="ARBA" id="ARBA00023015"/>
    </source>
</evidence>
<dbReference type="InterPro" id="IPR016032">
    <property type="entry name" value="Sig_transdc_resp-reg_C-effctor"/>
</dbReference>
<dbReference type="InterPro" id="IPR027417">
    <property type="entry name" value="P-loop_NTPase"/>
</dbReference>
<dbReference type="EMBL" id="CP090958">
    <property type="protein sequence ID" value="WGW11671.1"/>
    <property type="molecule type" value="Genomic_DNA"/>
</dbReference>
<dbReference type="Gene3D" id="3.40.50.300">
    <property type="entry name" value="P-loop containing nucleotide triphosphate hydrolases"/>
    <property type="match status" value="1"/>
</dbReference>
<reference evidence="5 6" key="1">
    <citation type="submission" date="2023-05" db="EMBL/GenBank/DDBJ databases">
        <title>Lithophilousrod everest ZFBP1038 complete genpme.</title>
        <authorList>
            <person name="Tian M."/>
        </authorList>
    </citation>
    <scope>NUCLEOTIDE SEQUENCE [LARGE SCALE GENOMIC DNA]</scope>
    <source>
        <strain evidence="5 6">ZFBP1038</strain>
    </source>
</reference>
<dbReference type="Pfam" id="PF13191">
    <property type="entry name" value="AAA_16"/>
    <property type="match status" value="1"/>
</dbReference>
<dbReference type="Proteomes" id="UP001209083">
    <property type="component" value="Chromosome"/>
</dbReference>
<dbReference type="InterPro" id="IPR041664">
    <property type="entry name" value="AAA_16"/>
</dbReference>
<keyword evidence="1" id="KW-0805">Transcription regulation</keyword>
<keyword evidence="3" id="KW-0804">Transcription</keyword>
<dbReference type="Pfam" id="PF00196">
    <property type="entry name" value="GerE"/>
    <property type="match status" value="1"/>
</dbReference>
<proteinExistence type="predicted"/>
<feature type="domain" description="HTH luxR-type" evidence="4">
    <location>
        <begin position="823"/>
        <end position="888"/>
    </location>
</feature>
<evidence type="ECO:0000259" key="4">
    <source>
        <dbReference type="PROSITE" id="PS50043"/>
    </source>
</evidence>
<dbReference type="PANTHER" id="PTHR44688:SF16">
    <property type="entry name" value="DNA-BINDING TRANSCRIPTIONAL ACTIVATOR DEVR_DOSR"/>
    <property type="match status" value="1"/>
</dbReference>
<sequence>MSFVSRTRELEQLSAVVSSPRESSLLVTGPRGCGKTALLAEAAGRRISENVVHVRVNPTEATWPLSGLSMLIGAVGETRDADPGRYIESPEAGKPDNFMIAARIVHDLKTADSPWLSLFIDDIDQMDPDSQAIIGYISRRVQGTGLRIIASVRSASAESPFAGLPTLTLDPLGLQASIELARLWAGAGAAMSTVRAVAGTAAGHPLAMEEILRLLCLRQISGRDPLVHPLKIGPVTIGQVCPDFSTLSPQGKEVLATLSTAYAVHCRSIERSFEGEWEGLGELIANDLVVRTGRYVRIRQPIVRSCVYWSISARERLRLHQNMVEQSLINDGLAVAWHRSFVEIAERTADELLRAGLTLINDGAIDSGIEHVERALTLRAEDDDVAAVLADIAQALFGQAEFAYATTCIERAQRMARDDAVQLRLATQRIRLDYTQTQTITPSLIHGPLDSFGDSDHDGAAHLLSLAALYHADKWETGTSRFLLGRARQYLAEASPETLQLHGAVEGFICVLEGDPKRALVLYDELRLHSLADVSPTVLIIVARSLTYAERYNTARDVFAVLMSHSAQVAPVWARISQYFLAETEVRAGNDRRAREAIEAAMNTPDGPEIYGTLSRVLSAWYWQSKGRPELARPIIDEAHQLTHGGQHTSGAAQLWASQGRFALMRADYDEAHRYLMRAREISLTINNPTELQYEADLVETLVALGRRPAAAQLLESFEERNETSPSRWATLAIARCRALLATGELSLALYRTALEQLSPADSELERARTLLSYGKQLCALDHSRAGREVLADAKTHFDEIGATAWVGQIERLLDGDGPGKHAGSPLAQLTEAERLVAERVRAGYRNKDIGAELYVSVRTVEVRLTSIYRKLDVKSRSQLTALMARDYRVTAN</sequence>
<protein>
    <submittedName>
        <fullName evidence="5">LuxR C-terminal-related transcriptional regulator</fullName>
    </submittedName>
</protein>
<evidence type="ECO:0000256" key="3">
    <source>
        <dbReference type="ARBA" id="ARBA00023163"/>
    </source>
</evidence>
<dbReference type="PRINTS" id="PR00038">
    <property type="entry name" value="HTHLUXR"/>
</dbReference>
<evidence type="ECO:0000256" key="2">
    <source>
        <dbReference type="ARBA" id="ARBA00023125"/>
    </source>
</evidence>
<dbReference type="CDD" id="cd00009">
    <property type="entry name" value="AAA"/>
    <property type="match status" value="1"/>
</dbReference>
<dbReference type="PANTHER" id="PTHR44688">
    <property type="entry name" value="DNA-BINDING TRANSCRIPTIONAL ACTIVATOR DEVR_DOSR"/>
    <property type="match status" value="1"/>
</dbReference>
<keyword evidence="2" id="KW-0238">DNA-binding</keyword>